<organism evidence="5 6">
    <name type="scientific">Aureibacter tunicatorum</name>
    <dbReference type="NCBI Taxonomy" id="866807"/>
    <lineage>
        <taxon>Bacteria</taxon>
        <taxon>Pseudomonadati</taxon>
        <taxon>Bacteroidota</taxon>
        <taxon>Cytophagia</taxon>
        <taxon>Cytophagales</taxon>
        <taxon>Persicobacteraceae</taxon>
        <taxon>Aureibacter</taxon>
    </lineage>
</organism>
<dbReference type="GO" id="GO:0008716">
    <property type="term" value="F:D-alanine-D-alanine ligase activity"/>
    <property type="evidence" value="ECO:0007669"/>
    <property type="project" value="InterPro"/>
</dbReference>
<comment type="similarity">
    <text evidence="1">Belongs to the D-alanine--D-alanine ligase family.</text>
</comment>
<evidence type="ECO:0000313" key="5">
    <source>
        <dbReference type="EMBL" id="MDR6240012.1"/>
    </source>
</evidence>
<dbReference type="Pfam" id="PF07478">
    <property type="entry name" value="Dala_Dala_lig_C"/>
    <property type="match status" value="1"/>
</dbReference>
<dbReference type="Gene3D" id="3.30.470.20">
    <property type="entry name" value="ATP-grasp fold, B domain"/>
    <property type="match status" value="1"/>
</dbReference>
<dbReference type="SUPFAM" id="SSF56059">
    <property type="entry name" value="Glutathione synthetase ATP-binding domain-like"/>
    <property type="match status" value="1"/>
</dbReference>
<dbReference type="InterPro" id="IPR013815">
    <property type="entry name" value="ATP_grasp_subdomain_1"/>
</dbReference>
<dbReference type="GO" id="GO:0046872">
    <property type="term" value="F:metal ion binding"/>
    <property type="evidence" value="ECO:0007669"/>
    <property type="project" value="InterPro"/>
</dbReference>
<dbReference type="Gene3D" id="3.30.1490.20">
    <property type="entry name" value="ATP-grasp fold, A domain"/>
    <property type="match status" value="1"/>
</dbReference>
<dbReference type="PANTHER" id="PTHR23132:SF23">
    <property type="entry name" value="D-ALANINE--D-ALANINE LIGASE B"/>
    <property type="match status" value="1"/>
</dbReference>
<name>A0AAE4BTU3_9BACT</name>
<accession>A0AAE4BTU3</accession>
<dbReference type="GO" id="GO:0005524">
    <property type="term" value="F:ATP binding"/>
    <property type="evidence" value="ECO:0007669"/>
    <property type="project" value="UniProtKB-UniRule"/>
</dbReference>
<keyword evidence="3" id="KW-0067">ATP-binding</keyword>
<comment type="caution">
    <text evidence="5">The sequence shown here is derived from an EMBL/GenBank/DDBJ whole genome shotgun (WGS) entry which is preliminary data.</text>
</comment>
<feature type="domain" description="ATP-grasp" evidence="4">
    <location>
        <begin position="119"/>
        <end position="342"/>
    </location>
</feature>
<dbReference type="RefSeq" id="WP_309939832.1">
    <property type="nucleotide sequence ID" value="NZ_AP025305.1"/>
</dbReference>
<proteinExistence type="inferred from homology"/>
<protein>
    <recommendedName>
        <fullName evidence="4">ATP-grasp domain-containing protein</fullName>
    </recommendedName>
</protein>
<gene>
    <name evidence="5" type="ORF">HNQ88_003060</name>
</gene>
<keyword evidence="2" id="KW-0436">Ligase</keyword>
<sequence>MVAILYQSALPPMVNGIQKPMKPGGYSDSGADIAYELFNHGIKVITPVVEPQIDNDLDWVFPDTVEGIQQAVDKGAKIIWLNTVLYDNHPIQSFFNSDLKFVGQDPRLVEIFDDKWFANNFLKDHGISIPSMTLIANAKYLKDGQDISYPVIIKPIRGRGSQGVFKIDNANEFAVKLGELFSSEKYGSSLYAEQYLSGQEITVTVMPSGKYTFDRVDKIFEKPWCLPPVKRFNHQNGVAPYNGTVAVVQNSSLLEQHELNSKAVVNASLECAKAGELIGIKAPIRIDCRADENGKYFLFDVNMKPNMTGPSRPHRNDQDSLSLIAAKGIGWSYIELLLNMLNQSW</sequence>
<evidence type="ECO:0000313" key="6">
    <source>
        <dbReference type="Proteomes" id="UP001185092"/>
    </source>
</evidence>
<evidence type="ECO:0000256" key="2">
    <source>
        <dbReference type="ARBA" id="ARBA00022598"/>
    </source>
</evidence>
<evidence type="ECO:0000259" key="4">
    <source>
        <dbReference type="PROSITE" id="PS50975"/>
    </source>
</evidence>
<evidence type="ECO:0000256" key="1">
    <source>
        <dbReference type="ARBA" id="ARBA00010871"/>
    </source>
</evidence>
<evidence type="ECO:0000256" key="3">
    <source>
        <dbReference type="PROSITE-ProRule" id="PRU00409"/>
    </source>
</evidence>
<reference evidence="5" key="1">
    <citation type="submission" date="2023-07" db="EMBL/GenBank/DDBJ databases">
        <title>Genomic Encyclopedia of Type Strains, Phase IV (KMG-IV): sequencing the most valuable type-strain genomes for metagenomic binning, comparative biology and taxonomic classification.</title>
        <authorList>
            <person name="Goeker M."/>
        </authorList>
    </citation>
    <scope>NUCLEOTIDE SEQUENCE</scope>
    <source>
        <strain evidence="5">DSM 26174</strain>
    </source>
</reference>
<dbReference type="AlphaFoldDB" id="A0AAE4BTU3"/>
<keyword evidence="6" id="KW-1185">Reference proteome</keyword>
<dbReference type="EMBL" id="JAVDQD010000003">
    <property type="protein sequence ID" value="MDR6240012.1"/>
    <property type="molecule type" value="Genomic_DNA"/>
</dbReference>
<dbReference type="PROSITE" id="PS50975">
    <property type="entry name" value="ATP_GRASP"/>
    <property type="match status" value="1"/>
</dbReference>
<keyword evidence="3" id="KW-0547">Nucleotide-binding</keyword>
<dbReference type="PANTHER" id="PTHR23132">
    <property type="entry name" value="D-ALANINE--D-ALANINE LIGASE"/>
    <property type="match status" value="1"/>
</dbReference>
<dbReference type="InterPro" id="IPR011095">
    <property type="entry name" value="Dala_Dala_lig_C"/>
</dbReference>
<dbReference type="InterPro" id="IPR011761">
    <property type="entry name" value="ATP-grasp"/>
</dbReference>
<dbReference type="Proteomes" id="UP001185092">
    <property type="component" value="Unassembled WGS sequence"/>
</dbReference>